<dbReference type="KEGG" id="adl:AURDEDRAFT_131923"/>
<dbReference type="SUPFAM" id="SSF81811">
    <property type="entry name" value="Helical domain of Sec23/24"/>
    <property type="match status" value="1"/>
</dbReference>
<evidence type="ECO:0008006" key="6">
    <source>
        <dbReference type="Google" id="ProtNLM"/>
    </source>
</evidence>
<evidence type="ECO:0000313" key="5">
    <source>
        <dbReference type="Proteomes" id="UP000006514"/>
    </source>
</evidence>
<dbReference type="InterPro" id="IPR029006">
    <property type="entry name" value="ADF-H/Gelsolin-like_dom_sf"/>
</dbReference>
<sequence length="291" mass="31579">MSLKNASGPYDACEVLCIGVDALNQGLAIHKNHTLDHLCDNKNCIMGCNDPEEDLSEADSSDDERTATSDSAQGDDLHSQGYAPQESDAYASFLADDDGTSGGAGAAVGLAIPANMQMFPLLALGLLKHVALRQSNQIAPDLRAYAQALLATLPSQTLIPYIHPCLYSLHKMPPECGMIGENGVVLPPLQPLTHERFEKHGLFLIEDGQNVFLWVGRDAVLQLVSDVFGLPNYEALRAGEYTMLVLDNVFSQRVNAIVGMGREMRREPFYPVLFEVRRQGGRRTADAPLGA</sequence>
<dbReference type="OrthoDB" id="49016at2759"/>
<dbReference type="Proteomes" id="UP000006514">
    <property type="component" value="Unassembled WGS sequence"/>
</dbReference>
<dbReference type="InterPro" id="IPR007123">
    <property type="entry name" value="Gelsolin-like_dom"/>
</dbReference>
<dbReference type="GO" id="GO:0070971">
    <property type="term" value="C:endoplasmic reticulum exit site"/>
    <property type="evidence" value="ECO:0007669"/>
    <property type="project" value="TreeGrafter"/>
</dbReference>
<dbReference type="AlphaFoldDB" id="J0WMC6"/>
<dbReference type="GO" id="GO:0008270">
    <property type="term" value="F:zinc ion binding"/>
    <property type="evidence" value="ECO:0007669"/>
    <property type="project" value="TreeGrafter"/>
</dbReference>
<evidence type="ECO:0000259" key="2">
    <source>
        <dbReference type="Pfam" id="PF00626"/>
    </source>
</evidence>
<dbReference type="GO" id="GO:0000149">
    <property type="term" value="F:SNARE binding"/>
    <property type="evidence" value="ECO:0007669"/>
    <property type="project" value="TreeGrafter"/>
</dbReference>
<keyword evidence="5" id="KW-1185">Reference proteome</keyword>
<reference evidence="5" key="1">
    <citation type="journal article" date="2012" name="Science">
        <title>The Paleozoic origin of enzymatic lignin decomposition reconstructed from 31 fungal genomes.</title>
        <authorList>
            <person name="Floudas D."/>
            <person name="Binder M."/>
            <person name="Riley R."/>
            <person name="Barry K."/>
            <person name="Blanchette R.A."/>
            <person name="Henrissat B."/>
            <person name="Martinez A.T."/>
            <person name="Otillar R."/>
            <person name="Spatafora J.W."/>
            <person name="Yadav J.S."/>
            <person name="Aerts A."/>
            <person name="Benoit I."/>
            <person name="Boyd A."/>
            <person name="Carlson A."/>
            <person name="Copeland A."/>
            <person name="Coutinho P.M."/>
            <person name="de Vries R.P."/>
            <person name="Ferreira P."/>
            <person name="Findley K."/>
            <person name="Foster B."/>
            <person name="Gaskell J."/>
            <person name="Glotzer D."/>
            <person name="Gorecki P."/>
            <person name="Heitman J."/>
            <person name="Hesse C."/>
            <person name="Hori C."/>
            <person name="Igarashi K."/>
            <person name="Jurgens J.A."/>
            <person name="Kallen N."/>
            <person name="Kersten P."/>
            <person name="Kohler A."/>
            <person name="Kuees U."/>
            <person name="Kumar T.K.A."/>
            <person name="Kuo A."/>
            <person name="LaButti K."/>
            <person name="Larrondo L.F."/>
            <person name="Lindquist E."/>
            <person name="Ling A."/>
            <person name="Lombard V."/>
            <person name="Lucas S."/>
            <person name="Lundell T."/>
            <person name="Martin R."/>
            <person name="McLaughlin D.J."/>
            <person name="Morgenstern I."/>
            <person name="Morin E."/>
            <person name="Murat C."/>
            <person name="Nagy L.G."/>
            <person name="Nolan M."/>
            <person name="Ohm R.A."/>
            <person name="Patyshakuliyeva A."/>
            <person name="Rokas A."/>
            <person name="Ruiz-Duenas F.J."/>
            <person name="Sabat G."/>
            <person name="Salamov A."/>
            <person name="Samejima M."/>
            <person name="Schmutz J."/>
            <person name="Slot J.C."/>
            <person name="St John F."/>
            <person name="Stenlid J."/>
            <person name="Sun H."/>
            <person name="Sun S."/>
            <person name="Syed K."/>
            <person name="Tsang A."/>
            <person name="Wiebenga A."/>
            <person name="Young D."/>
            <person name="Pisabarro A."/>
            <person name="Eastwood D.C."/>
            <person name="Martin F."/>
            <person name="Cullen D."/>
            <person name="Grigoriev I.V."/>
            <person name="Hibbett D.S."/>
        </authorList>
    </citation>
    <scope>NUCLEOTIDE SEQUENCE [LARGE SCALE GENOMIC DNA]</scope>
    <source>
        <strain evidence="5">TFB10046</strain>
    </source>
</reference>
<protein>
    <recommendedName>
        <fullName evidence="6">Gelsolin-like domain-containing protein</fullName>
    </recommendedName>
</protein>
<feature type="domain" description="Gelsolin-like" evidence="2">
    <location>
        <begin position="184"/>
        <end position="255"/>
    </location>
</feature>
<dbReference type="InterPro" id="IPR036180">
    <property type="entry name" value="Gelsolin-like_dom_sf"/>
</dbReference>
<feature type="compositionally biased region" description="Acidic residues" evidence="1">
    <location>
        <begin position="53"/>
        <end position="62"/>
    </location>
</feature>
<feature type="region of interest" description="Disordered" evidence="1">
    <location>
        <begin position="53"/>
        <end position="81"/>
    </location>
</feature>
<accession>J0WMC6</accession>
<dbReference type="eggNOG" id="KOG1985">
    <property type="taxonomic scope" value="Eukaryota"/>
</dbReference>
<dbReference type="PANTHER" id="PTHR13803">
    <property type="entry name" value="SEC24-RELATED PROTEIN"/>
    <property type="match status" value="1"/>
</dbReference>
<dbReference type="InterPro" id="IPR050550">
    <property type="entry name" value="SEC23_SEC24_subfamily"/>
</dbReference>
<dbReference type="InParanoid" id="J0WMC6"/>
<proteinExistence type="predicted"/>
<evidence type="ECO:0000259" key="3">
    <source>
        <dbReference type="Pfam" id="PF04815"/>
    </source>
</evidence>
<dbReference type="Pfam" id="PF00626">
    <property type="entry name" value="Gelsolin"/>
    <property type="match status" value="1"/>
</dbReference>
<organism evidence="4 5">
    <name type="scientific">Auricularia subglabra (strain TFB-10046 / SS5)</name>
    <name type="common">White-rot fungus</name>
    <name type="synonym">Auricularia delicata (strain TFB10046)</name>
    <dbReference type="NCBI Taxonomy" id="717982"/>
    <lineage>
        <taxon>Eukaryota</taxon>
        <taxon>Fungi</taxon>
        <taxon>Dikarya</taxon>
        <taxon>Basidiomycota</taxon>
        <taxon>Agaricomycotina</taxon>
        <taxon>Agaricomycetes</taxon>
        <taxon>Auriculariales</taxon>
        <taxon>Auriculariaceae</taxon>
        <taxon>Auricularia</taxon>
    </lineage>
</organism>
<dbReference type="Gene3D" id="1.20.120.730">
    <property type="entry name" value="Sec23/Sec24 helical domain"/>
    <property type="match status" value="1"/>
</dbReference>
<dbReference type="Gene3D" id="3.40.20.10">
    <property type="entry name" value="Severin"/>
    <property type="match status" value="1"/>
</dbReference>
<dbReference type="InterPro" id="IPR036175">
    <property type="entry name" value="Sec23/24_helical_dom_sf"/>
</dbReference>
<evidence type="ECO:0000313" key="4">
    <source>
        <dbReference type="EMBL" id="EJD32945.1"/>
    </source>
</evidence>
<dbReference type="GO" id="GO:0030127">
    <property type="term" value="C:COPII vesicle coat"/>
    <property type="evidence" value="ECO:0007669"/>
    <property type="project" value="InterPro"/>
</dbReference>
<gene>
    <name evidence="4" type="ORF">AURDEDRAFT_131923</name>
</gene>
<dbReference type="EMBL" id="JH688539">
    <property type="protein sequence ID" value="EJD32945.1"/>
    <property type="molecule type" value="Genomic_DNA"/>
</dbReference>
<dbReference type="Pfam" id="PF04815">
    <property type="entry name" value="Sec23_helical"/>
    <property type="match status" value="1"/>
</dbReference>
<feature type="domain" description="Sec23/Sec24 helical" evidence="3">
    <location>
        <begin position="104"/>
        <end position="159"/>
    </location>
</feature>
<name>J0WMC6_AURST</name>
<dbReference type="GO" id="GO:0006886">
    <property type="term" value="P:intracellular protein transport"/>
    <property type="evidence" value="ECO:0007669"/>
    <property type="project" value="InterPro"/>
</dbReference>
<dbReference type="SUPFAM" id="SSF82754">
    <property type="entry name" value="C-terminal, gelsolin-like domain of Sec23/24"/>
    <property type="match status" value="1"/>
</dbReference>
<dbReference type="PANTHER" id="PTHR13803:SF39">
    <property type="entry name" value="SECRETORY 24AB, ISOFORM A"/>
    <property type="match status" value="1"/>
</dbReference>
<dbReference type="GO" id="GO:0090110">
    <property type="term" value="P:COPII-coated vesicle cargo loading"/>
    <property type="evidence" value="ECO:0007669"/>
    <property type="project" value="TreeGrafter"/>
</dbReference>
<dbReference type="InterPro" id="IPR006900">
    <property type="entry name" value="Sec23/24_helical_dom"/>
</dbReference>
<evidence type="ECO:0000256" key="1">
    <source>
        <dbReference type="SAM" id="MobiDB-lite"/>
    </source>
</evidence>